<dbReference type="InterPro" id="IPR004948">
    <property type="entry name" value="Nuc-triphosphatase_THEP1"/>
</dbReference>
<proteinExistence type="predicted"/>
<keyword evidence="3" id="KW-0067">ATP-binding</keyword>
<keyword evidence="5" id="KW-1185">Reference proteome</keyword>
<keyword evidence="1" id="KW-0547">Nucleotide-binding</keyword>
<dbReference type="SUPFAM" id="SSF52540">
    <property type="entry name" value="P-loop containing nucleoside triphosphate hydrolases"/>
    <property type="match status" value="1"/>
</dbReference>
<gene>
    <name evidence="4" type="ORF">ALC57_07667</name>
</gene>
<sequence>MIFIINKNANAYNTNNFLGRKNKTIFSVLILQLEKRIIEYFIGIGKTTVCKKIAFALEKKGSRFDGFYTEEVRDQRGSRIGFDIVRVKDPGNRLSLAKLTSTDAPNKSSPRYQVGNYHVFRDNFETIALPILDLDTDILLIDEIGKMELFSEDFKKKIMNIFFDSPKKAFVIGTIPQIHKTPQRHAELFEKLHADKGIKILKVTRGNRNDLPEEIIRYFS</sequence>
<dbReference type="GO" id="GO:0017111">
    <property type="term" value="F:ribonucleoside triphosphate phosphatase activity"/>
    <property type="evidence" value="ECO:0007669"/>
    <property type="project" value="InterPro"/>
</dbReference>
<dbReference type="PANTHER" id="PTHR43146">
    <property type="entry name" value="CANCER-RELATED NUCLEOSIDE-TRIPHOSPHATASE"/>
    <property type="match status" value="1"/>
</dbReference>
<reference evidence="4 5" key="1">
    <citation type="submission" date="2015-09" db="EMBL/GenBank/DDBJ databases">
        <title>Trachymyrmex cornetzi WGS genome.</title>
        <authorList>
            <person name="Nygaard S."/>
            <person name="Hu H."/>
            <person name="Boomsma J."/>
            <person name="Zhang G."/>
        </authorList>
    </citation>
    <scope>NUCLEOTIDE SEQUENCE [LARGE SCALE GENOMIC DNA]</scope>
    <source>
        <strain evidence="4">Tcor2-1</strain>
        <tissue evidence="4">Whole body</tissue>
    </source>
</reference>
<protein>
    <submittedName>
        <fullName evidence="4">Nucleoside-triphosphatase C1orf57 like protein</fullName>
    </submittedName>
</protein>
<evidence type="ECO:0000256" key="3">
    <source>
        <dbReference type="ARBA" id="ARBA00022840"/>
    </source>
</evidence>
<dbReference type="Pfam" id="PF03266">
    <property type="entry name" value="NTPase_1"/>
    <property type="match status" value="1"/>
</dbReference>
<keyword evidence="2" id="KW-0378">Hydrolase</keyword>
<dbReference type="PANTHER" id="PTHR43146:SF1">
    <property type="entry name" value="CANCER-RELATED NUCLEOSIDE-TRIPHOSPHATASE"/>
    <property type="match status" value="1"/>
</dbReference>
<dbReference type="InterPro" id="IPR027417">
    <property type="entry name" value="P-loop_NTPase"/>
</dbReference>
<dbReference type="EMBL" id="KQ979657">
    <property type="protein sequence ID" value="KYN19898.1"/>
    <property type="molecule type" value="Genomic_DNA"/>
</dbReference>
<dbReference type="Proteomes" id="UP000078492">
    <property type="component" value="Unassembled WGS sequence"/>
</dbReference>
<evidence type="ECO:0000313" key="4">
    <source>
        <dbReference type="EMBL" id="KYN19898.1"/>
    </source>
</evidence>
<evidence type="ECO:0000256" key="1">
    <source>
        <dbReference type="ARBA" id="ARBA00022741"/>
    </source>
</evidence>
<dbReference type="STRING" id="471704.A0A195E418"/>
<dbReference type="GO" id="GO:0005524">
    <property type="term" value="F:ATP binding"/>
    <property type="evidence" value="ECO:0007669"/>
    <property type="project" value="UniProtKB-KW"/>
</dbReference>
<dbReference type="AlphaFoldDB" id="A0A195E418"/>
<dbReference type="Gene3D" id="3.40.50.300">
    <property type="entry name" value="P-loop containing nucleotide triphosphate hydrolases"/>
    <property type="match status" value="1"/>
</dbReference>
<evidence type="ECO:0000256" key="2">
    <source>
        <dbReference type="ARBA" id="ARBA00022801"/>
    </source>
</evidence>
<name>A0A195E418_9HYME</name>
<organism evidence="4 5">
    <name type="scientific">Trachymyrmex cornetzi</name>
    <dbReference type="NCBI Taxonomy" id="471704"/>
    <lineage>
        <taxon>Eukaryota</taxon>
        <taxon>Metazoa</taxon>
        <taxon>Ecdysozoa</taxon>
        <taxon>Arthropoda</taxon>
        <taxon>Hexapoda</taxon>
        <taxon>Insecta</taxon>
        <taxon>Pterygota</taxon>
        <taxon>Neoptera</taxon>
        <taxon>Endopterygota</taxon>
        <taxon>Hymenoptera</taxon>
        <taxon>Apocrita</taxon>
        <taxon>Aculeata</taxon>
        <taxon>Formicoidea</taxon>
        <taxon>Formicidae</taxon>
        <taxon>Myrmicinae</taxon>
        <taxon>Trachymyrmex</taxon>
    </lineage>
</organism>
<evidence type="ECO:0000313" key="5">
    <source>
        <dbReference type="Proteomes" id="UP000078492"/>
    </source>
</evidence>
<accession>A0A195E418</accession>